<evidence type="ECO:0000313" key="3">
    <source>
        <dbReference type="Proteomes" id="UP000663870"/>
    </source>
</evidence>
<evidence type="ECO:0008006" key="4">
    <source>
        <dbReference type="Google" id="ProtNLM"/>
    </source>
</evidence>
<dbReference type="EMBL" id="CAJNOH010000612">
    <property type="protein sequence ID" value="CAF1088106.1"/>
    <property type="molecule type" value="Genomic_DNA"/>
</dbReference>
<dbReference type="InterPro" id="IPR029052">
    <property type="entry name" value="Metallo-depent_PP-like"/>
</dbReference>
<evidence type="ECO:0000313" key="1">
    <source>
        <dbReference type="EMBL" id="CAF1088106.1"/>
    </source>
</evidence>
<reference evidence="2" key="1">
    <citation type="submission" date="2021-02" db="EMBL/GenBank/DDBJ databases">
        <authorList>
            <person name="Nowell W R."/>
        </authorList>
    </citation>
    <scope>NUCLEOTIDE SEQUENCE</scope>
</reference>
<name>A0A815BZJ8_9BILA</name>
<gene>
    <name evidence="2" type="ORF">JXQ802_LOCUS28440</name>
    <name evidence="1" type="ORF">PYM288_LOCUS19032</name>
</gene>
<accession>A0A815BZJ8</accession>
<dbReference type="PANTHER" id="PTHR12905:SF0">
    <property type="entry name" value="CALCINEURIN-LIKE PHOSPHOESTERASE DOMAIN-CONTAINING PROTEIN"/>
    <property type="match status" value="1"/>
</dbReference>
<dbReference type="Gene3D" id="3.60.21.10">
    <property type="match status" value="1"/>
</dbReference>
<keyword evidence="3" id="KW-1185">Reference proteome</keyword>
<dbReference type="PANTHER" id="PTHR12905">
    <property type="entry name" value="METALLOPHOSPHOESTERASE"/>
    <property type="match status" value="1"/>
</dbReference>
<organism evidence="2 3">
    <name type="scientific">Rotaria sordida</name>
    <dbReference type="NCBI Taxonomy" id="392033"/>
    <lineage>
        <taxon>Eukaryota</taxon>
        <taxon>Metazoa</taxon>
        <taxon>Spiralia</taxon>
        <taxon>Gnathifera</taxon>
        <taxon>Rotifera</taxon>
        <taxon>Eurotatoria</taxon>
        <taxon>Bdelloidea</taxon>
        <taxon>Philodinida</taxon>
        <taxon>Philodinidae</taxon>
        <taxon>Rotaria</taxon>
    </lineage>
</organism>
<dbReference type="AlphaFoldDB" id="A0A815BZJ8"/>
<dbReference type="Proteomes" id="UP000663870">
    <property type="component" value="Unassembled WGS sequence"/>
</dbReference>
<dbReference type="InterPro" id="IPR051693">
    <property type="entry name" value="UPF0046_metallophosphoest"/>
</dbReference>
<protein>
    <recommendedName>
        <fullName evidence="4">Calcineurin-like phosphoesterase domain-containing protein</fullName>
    </recommendedName>
</protein>
<evidence type="ECO:0000313" key="2">
    <source>
        <dbReference type="EMBL" id="CAF1279946.1"/>
    </source>
</evidence>
<dbReference type="Proteomes" id="UP000663854">
    <property type="component" value="Unassembled WGS sequence"/>
</dbReference>
<sequence length="151" mass="17392">MTYLQDQLIDIEGVRIYGSPWHSKRWFVYRSNAFGYKSKRIRAHKWRQISEDIDILLTHSPPYSIRDFNPSNKEHLGCADLLDEIVTRVKPHIHLFGHLHDGLGGSLYKSEENRALEGNNSAPSSHDILFVNLAVDQSALLAQPVVIDYFY</sequence>
<proteinExistence type="predicted"/>
<dbReference type="SUPFAM" id="SSF56300">
    <property type="entry name" value="Metallo-dependent phosphatases"/>
    <property type="match status" value="1"/>
</dbReference>
<dbReference type="EMBL" id="CAJNOL010001069">
    <property type="protein sequence ID" value="CAF1279946.1"/>
    <property type="molecule type" value="Genomic_DNA"/>
</dbReference>
<comment type="caution">
    <text evidence="2">The sequence shown here is derived from an EMBL/GenBank/DDBJ whole genome shotgun (WGS) entry which is preliminary data.</text>
</comment>